<gene>
    <name evidence="1" type="ORF">pdam_00012536</name>
</gene>
<reference evidence="1 2" key="1">
    <citation type="journal article" date="2018" name="Sci. Rep.">
        <title>Comparative analysis of the Pocillopora damicornis genome highlights role of immune system in coral evolution.</title>
        <authorList>
            <person name="Cunning R."/>
            <person name="Bay R.A."/>
            <person name="Gillette P."/>
            <person name="Baker A.C."/>
            <person name="Traylor-Knowles N."/>
        </authorList>
    </citation>
    <scope>NUCLEOTIDE SEQUENCE [LARGE SCALE GENOMIC DNA]</scope>
    <source>
        <strain evidence="1">RSMAS</strain>
        <tissue evidence="1">Whole animal</tissue>
    </source>
</reference>
<organism evidence="1 2">
    <name type="scientific">Pocillopora damicornis</name>
    <name type="common">Cauliflower coral</name>
    <name type="synonym">Millepora damicornis</name>
    <dbReference type="NCBI Taxonomy" id="46731"/>
    <lineage>
        <taxon>Eukaryota</taxon>
        <taxon>Metazoa</taxon>
        <taxon>Cnidaria</taxon>
        <taxon>Anthozoa</taxon>
        <taxon>Hexacorallia</taxon>
        <taxon>Scleractinia</taxon>
        <taxon>Astrocoeniina</taxon>
        <taxon>Pocilloporidae</taxon>
        <taxon>Pocillopora</taxon>
    </lineage>
</organism>
<name>A0A3M6UXI3_POCDA</name>
<protein>
    <recommendedName>
        <fullName evidence="3">C-type lectin domain-containing protein</fullName>
    </recommendedName>
</protein>
<evidence type="ECO:0000313" key="2">
    <source>
        <dbReference type="Proteomes" id="UP000275408"/>
    </source>
</evidence>
<evidence type="ECO:0008006" key="3">
    <source>
        <dbReference type="Google" id="ProtNLM"/>
    </source>
</evidence>
<keyword evidence="2" id="KW-1185">Reference proteome</keyword>
<dbReference type="Gene3D" id="2.60.120.260">
    <property type="entry name" value="Galactose-binding domain-like"/>
    <property type="match status" value="1"/>
</dbReference>
<proteinExistence type="predicted"/>
<dbReference type="AlphaFoldDB" id="A0A3M6UXI3"/>
<accession>A0A3M6UXI3</accession>
<feature type="non-terminal residue" evidence="1">
    <location>
        <position position="98"/>
    </location>
</feature>
<dbReference type="EMBL" id="RCHS01000531">
    <property type="protein sequence ID" value="RMX58382.1"/>
    <property type="molecule type" value="Genomic_DNA"/>
</dbReference>
<feature type="non-terminal residue" evidence="1">
    <location>
        <position position="1"/>
    </location>
</feature>
<sequence length="98" mass="11144">SSGRPCIIGSFSDGKVTNSSWKCTSGTELDWKKPGFNDSLWKSAVKLNSVRERDLDRGCLINEIQRHGAKWITSADNGQQNMYCRLNRFKCQSTLYHN</sequence>
<evidence type="ECO:0000313" key="1">
    <source>
        <dbReference type="EMBL" id="RMX58382.1"/>
    </source>
</evidence>
<comment type="caution">
    <text evidence="1">The sequence shown here is derived from an EMBL/GenBank/DDBJ whole genome shotgun (WGS) entry which is preliminary data.</text>
</comment>
<dbReference type="Proteomes" id="UP000275408">
    <property type="component" value="Unassembled WGS sequence"/>
</dbReference>